<organism evidence="2 3">
    <name type="scientific">Lasius niger</name>
    <name type="common">Black garden ant</name>
    <dbReference type="NCBI Taxonomy" id="67767"/>
    <lineage>
        <taxon>Eukaryota</taxon>
        <taxon>Metazoa</taxon>
        <taxon>Ecdysozoa</taxon>
        <taxon>Arthropoda</taxon>
        <taxon>Hexapoda</taxon>
        <taxon>Insecta</taxon>
        <taxon>Pterygota</taxon>
        <taxon>Neoptera</taxon>
        <taxon>Endopterygota</taxon>
        <taxon>Hymenoptera</taxon>
        <taxon>Apocrita</taxon>
        <taxon>Aculeata</taxon>
        <taxon>Formicoidea</taxon>
        <taxon>Formicidae</taxon>
        <taxon>Formicinae</taxon>
        <taxon>Lasius</taxon>
        <taxon>Lasius</taxon>
    </lineage>
</organism>
<dbReference type="FunFam" id="3.30.70.270:FF:000026">
    <property type="entry name" value="Transposon Ty3-G Gag-Pol polyprotein"/>
    <property type="match status" value="1"/>
</dbReference>
<dbReference type="PANTHER" id="PTHR33064:SF37">
    <property type="entry name" value="RIBONUCLEASE H"/>
    <property type="match status" value="1"/>
</dbReference>
<reference evidence="2 3" key="1">
    <citation type="submission" date="2015-04" db="EMBL/GenBank/DDBJ databases">
        <title>Lasius niger genome sequencing.</title>
        <authorList>
            <person name="Konorov E.A."/>
            <person name="Nikitin M.A."/>
            <person name="Kirill M.V."/>
            <person name="Chang P."/>
        </authorList>
    </citation>
    <scope>NUCLEOTIDE SEQUENCE [LARGE SCALE GENOMIC DNA]</scope>
    <source>
        <tissue evidence="2">Whole</tissue>
    </source>
</reference>
<keyword evidence="3" id="KW-1185">Reference proteome</keyword>
<dbReference type="STRING" id="67767.A0A0J7K361"/>
<dbReference type="InterPro" id="IPR043502">
    <property type="entry name" value="DNA/RNA_pol_sf"/>
</dbReference>
<dbReference type="InterPro" id="IPR051320">
    <property type="entry name" value="Viral_Replic_Matur_Polypro"/>
</dbReference>
<evidence type="ECO:0000313" key="3">
    <source>
        <dbReference type="Proteomes" id="UP000036403"/>
    </source>
</evidence>
<dbReference type="Gene3D" id="3.30.70.270">
    <property type="match status" value="1"/>
</dbReference>
<dbReference type="GO" id="GO:0004519">
    <property type="term" value="F:endonuclease activity"/>
    <property type="evidence" value="ECO:0007669"/>
    <property type="project" value="UniProtKB-KW"/>
</dbReference>
<accession>A0A0J7K361</accession>
<dbReference type="Pfam" id="PF17919">
    <property type="entry name" value="RT_RNaseH_2"/>
    <property type="match status" value="1"/>
</dbReference>
<dbReference type="Proteomes" id="UP000036403">
    <property type="component" value="Unassembled WGS sequence"/>
</dbReference>
<dbReference type="AlphaFoldDB" id="A0A0J7K361"/>
<keyword evidence="2" id="KW-0540">Nuclease</keyword>
<keyword evidence="2" id="KW-0255">Endonuclease</keyword>
<name>A0A0J7K361_LASNI</name>
<dbReference type="OrthoDB" id="8193822at2759"/>
<feature type="domain" description="Reverse transcriptase/retrotransposon-derived protein RNase H-like" evidence="1">
    <location>
        <begin position="58"/>
        <end position="109"/>
    </location>
</feature>
<dbReference type="SUPFAM" id="SSF56672">
    <property type="entry name" value="DNA/RNA polymerases"/>
    <property type="match status" value="1"/>
</dbReference>
<dbReference type="InterPro" id="IPR041577">
    <property type="entry name" value="RT_RNaseH_2"/>
</dbReference>
<dbReference type="InterPro" id="IPR043128">
    <property type="entry name" value="Rev_trsase/Diguanyl_cyclase"/>
</dbReference>
<dbReference type="PANTHER" id="PTHR33064">
    <property type="entry name" value="POL PROTEIN"/>
    <property type="match status" value="1"/>
</dbReference>
<sequence>MPDPSKLTAIKNFLTPKMIKHIQSFIGLAGYYRKFIEVFSRIAKPLTKLTKKSENFVWTAEQQNAFDALKEKLMTAPVLKYPDFSEQFNVTTDASDYAVGAVLSQETVGGKYA</sequence>
<dbReference type="PaxDb" id="67767-A0A0J7K361"/>
<gene>
    <name evidence="2" type="ORF">RF55_17189</name>
</gene>
<comment type="caution">
    <text evidence="2">The sequence shown here is derived from an EMBL/GenBank/DDBJ whole genome shotgun (WGS) entry which is preliminary data.</text>
</comment>
<keyword evidence="2" id="KW-0378">Hydrolase</keyword>
<proteinExistence type="predicted"/>
<dbReference type="EMBL" id="LBMM01015578">
    <property type="protein sequence ID" value="KMQ84754.1"/>
    <property type="molecule type" value="Genomic_DNA"/>
</dbReference>
<evidence type="ECO:0000313" key="2">
    <source>
        <dbReference type="EMBL" id="KMQ84754.1"/>
    </source>
</evidence>
<evidence type="ECO:0000259" key="1">
    <source>
        <dbReference type="Pfam" id="PF17919"/>
    </source>
</evidence>
<dbReference type="GO" id="GO:0071897">
    <property type="term" value="P:DNA biosynthetic process"/>
    <property type="evidence" value="ECO:0007669"/>
    <property type="project" value="UniProtKB-ARBA"/>
</dbReference>
<protein>
    <submittedName>
        <fullName evidence="2">Enzymatic polyprotein endonuclease reverse</fullName>
    </submittedName>
</protein>